<keyword evidence="5" id="KW-0378">Hydrolase</keyword>
<dbReference type="GO" id="GO:0006303">
    <property type="term" value="P:double-strand break repair via nonhomologous end joining"/>
    <property type="evidence" value="ECO:0007669"/>
    <property type="project" value="UniProtKB-ARBA"/>
</dbReference>
<keyword evidence="8" id="KW-0238">DNA-binding</keyword>
<sequence length="278" mass="32011">MLQMYQEAIAIVLDVGPSMTQNMYLVESLQLIKMILQRKLFSESKDEIMLILFGTRTSKNQLFNGQEYRHITVEKPLMQVNFELIQYVQNIDAHYKGQSADFVDAVVVAMDELKRCTEGKKIYSSKRIILLSNLMEKFNDDQLDDILASLKESHFEFNYIGTCLENWESESDKGKTHQQANGEVNAQKTGLEVIRRILDEVDGDYFSLKQLLPCLSFIQSRSVRPTAWKANLKIGSSLEIPICLYTRHPAYIQHKISRSDNQGQPLVGYAYRLVIENN</sequence>
<dbReference type="STRING" id="6412.T1FGP0"/>
<accession>T1FGP0</accession>
<evidence type="ECO:0000313" key="15">
    <source>
        <dbReference type="Proteomes" id="UP000015101"/>
    </source>
</evidence>
<keyword evidence="11" id="KW-0539">Nucleus</keyword>
<dbReference type="GO" id="GO:0003677">
    <property type="term" value="F:DNA binding"/>
    <property type="evidence" value="ECO:0007669"/>
    <property type="project" value="UniProtKB-KW"/>
</dbReference>
<dbReference type="eggNOG" id="KOG2326">
    <property type="taxonomic scope" value="Eukaryota"/>
</dbReference>
<evidence type="ECO:0000256" key="3">
    <source>
        <dbReference type="ARBA" id="ARBA00022741"/>
    </source>
</evidence>
<evidence type="ECO:0000256" key="7">
    <source>
        <dbReference type="ARBA" id="ARBA00022840"/>
    </source>
</evidence>
<evidence type="ECO:0000256" key="5">
    <source>
        <dbReference type="ARBA" id="ARBA00022801"/>
    </source>
</evidence>
<dbReference type="Gene3D" id="3.40.50.410">
    <property type="entry name" value="von Willebrand factor, type A domain"/>
    <property type="match status" value="1"/>
</dbReference>
<dbReference type="PROSITE" id="PS50234">
    <property type="entry name" value="VWFA"/>
    <property type="match status" value="1"/>
</dbReference>
<dbReference type="InterPro" id="IPR036465">
    <property type="entry name" value="vWFA_dom_sf"/>
</dbReference>
<name>T1FGP0_HELRO</name>
<keyword evidence="4" id="KW-0227">DNA damage</keyword>
<keyword evidence="15" id="KW-1185">Reference proteome</keyword>
<dbReference type="InterPro" id="IPR002035">
    <property type="entry name" value="VWF_A"/>
</dbReference>
<gene>
    <name evidence="14" type="primary">20207989</name>
    <name evidence="13" type="ORF">HELRODRAFT_181146</name>
</gene>
<evidence type="ECO:0000313" key="14">
    <source>
        <dbReference type="EnsemblMetazoa" id="HelroP181146"/>
    </source>
</evidence>
<evidence type="ECO:0000256" key="10">
    <source>
        <dbReference type="ARBA" id="ARBA00023204"/>
    </source>
</evidence>
<keyword evidence="9" id="KW-0233">DNA recombination</keyword>
<dbReference type="GO" id="GO:0005524">
    <property type="term" value="F:ATP binding"/>
    <property type="evidence" value="ECO:0007669"/>
    <property type="project" value="UniProtKB-KW"/>
</dbReference>
<dbReference type="GeneID" id="20207989"/>
<keyword evidence="6" id="KW-0347">Helicase</keyword>
<dbReference type="RefSeq" id="XP_009028673.1">
    <property type="nucleotide sequence ID" value="XM_009030425.1"/>
</dbReference>
<evidence type="ECO:0000256" key="1">
    <source>
        <dbReference type="ARBA" id="ARBA00004123"/>
    </source>
</evidence>
<comment type="similarity">
    <text evidence="2">Belongs to the ku80 family.</text>
</comment>
<feature type="domain" description="VWFA" evidence="12">
    <location>
        <begin position="8"/>
        <end position="161"/>
    </location>
</feature>
<proteinExistence type="inferred from homology"/>
<dbReference type="AlphaFoldDB" id="T1FGP0"/>
<reference evidence="14" key="3">
    <citation type="submission" date="2015-06" db="UniProtKB">
        <authorList>
            <consortium name="EnsemblMetazoa"/>
        </authorList>
    </citation>
    <scope>IDENTIFICATION</scope>
</reference>
<reference evidence="13 15" key="2">
    <citation type="journal article" date="2013" name="Nature">
        <title>Insights into bilaterian evolution from three spiralian genomes.</title>
        <authorList>
            <person name="Simakov O."/>
            <person name="Marletaz F."/>
            <person name="Cho S.J."/>
            <person name="Edsinger-Gonzales E."/>
            <person name="Havlak P."/>
            <person name="Hellsten U."/>
            <person name="Kuo D.H."/>
            <person name="Larsson T."/>
            <person name="Lv J."/>
            <person name="Arendt D."/>
            <person name="Savage R."/>
            <person name="Osoegawa K."/>
            <person name="de Jong P."/>
            <person name="Grimwood J."/>
            <person name="Chapman J.A."/>
            <person name="Shapiro H."/>
            <person name="Aerts A."/>
            <person name="Otillar R.P."/>
            <person name="Terry A.Y."/>
            <person name="Boore J.L."/>
            <person name="Grigoriev I.V."/>
            <person name="Lindberg D.R."/>
            <person name="Seaver E.C."/>
            <person name="Weisblat D.A."/>
            <person name="Putnam N.H."/>
            <person name="Rokhsar D.S."/>
        </authorList>
    </citation>
    <scope>NUCLEOTIDE SEQUENCE</scope>
</reference>
<dbReference type="GO" id="GO:0005634">
    <property type="term" value="C:nucleus"/>
    <property type="evidence" value="ECO:0007669"/>
    <property type="project" value="UniProtKB-SubCell"/>
</dbReference>
<dbReference type="GO" id="GO:0016787">
    <property type="term" value="F:hydrolase activity"/>
    <property type="evidence" value="ECO:0007669"/>
    <property type="project" value="UniProtKB-KW"/>
</dbReference>
<keyword evidence="10" id="KW-0234">DNA repair</keyword>
<reference evidence="15" key="1">
    <citation type="submission" date="2012-12" db="EMBL/GenBank/DDBJ databases">
        <authorList>
            <person name="Hellsten U."/>
            <person name="Grimwood J."/>
            <person name="Chapman J.A."/>
            <person name="Shapiro H."/>
            <person name="Aerts A."/>
            <person name="Otillar R.P."/>
            <person name="Terry A.Y."/>
            <person name="Boore J.L."/>
            <person name="Simakov O."/>
            <person name="Marletaz F."/>
            <person name="Cho S.-J."/>
            <person name="Edsinger-Gonzales E."/>
            <person name="Havlak P."/>
            <person name="Kuo D.-H."/>
            <person name="Larsson T."/>
            <person name="Lv J."/>
            <person name="Arendt D."/>
            <person name="Savage R."/>
            <person name="Osoegawa K."/>
            <person name="de Jong P."/>
            <person name="Lindberg D.R."/>
            <person name="Seaver E.C."/>
            <person name="Weisblat D.A."/>
            <person name="Putnam N.H."/>
            <person name="Grigoriev I.V."/>
            <person name="Rokhsar D.S."/>
        </authorList>
    </citation>
    <scope>NUCLEOTIDE SEQUENCE</scope>
</reference>
<dbReference type="EMBL" id="KB097628">
    <property type="protein sequence ID" value="ESN93219.1"/>
    <property type="molecule type" value="Genomic_DNA"/>
</dbReference>
<dbReference type="PANTHER" id="PTHR12604:SF4">
    <property type="entry name" value="X-RAY REPAIR CROSS-COMPLEMENTING PROTEIN 5"/>
    <property type="match status" value="1"/>
</dbReference>
<keyword evidence="7" id="KW-0067">ATP-binding</keyword>
<dbReference type="FunFam" id="3.40.50.410:FF:000073">
    <property type="entry name" value="ATP-dependent DNA helicase II subunit 2"/>
    <property type="match status" value="1"/>
</dbReference>
<dbReference type="CTD" id="20207989"/>
<evidence type="ECO:0000259" key="12">
    <source>
        <dbReference type="PROSITE" id="PS50234"/>
    </source>
</evidence>
<protein>
    <recommendedName>
        <fullName evidence="12">VWFA domain-containing protein</fullName>
    </recommendedName>
</protein>
<dbReference type="OrthoDB" id="30826at2759"/>
<evidence type="ECO:0000256" key="2">
    <source>
        <dbReference type="ARBA" id="ARBA00007726"/>
    </source>
</evidence>
<dbReference type="SUPFAM" id="SSF53300">
    <property type="entry name" value="vWA-like"/>
    <property type="match status" value="1"/>
</dbReference>
<dbReference type="InParanoid" id="T1FGP0"/>
<evidence type="ECO:0000256" key="4">
    <source>
        <dbReference type="ARBA" id="ARBA00022763"/>
    </source>
</evidence>
<evidence type="ECO:0000256" key="8">
    <source>
        <dbReference type="ARBA" id="ARBA00023125"/>
    </source>
</evidence>
<dbReference type="Pfam" id="PF03731">
    <property type="entry name" value="Ku_N"/>
    <property type="match status" value="1"/>
</dbReference>
<dbReference type="PANTHER" id="PTHR12604">
    <property type="entry name" value="KU AUTOANTIGEN DNA HELICASE"/>
    <property type="match status" value="1"/>
</dbReference>
<evidence type="ECO:0000256" key="9">
    <source>
        <dbReference type="ARBA" id="ARBA00023172"/>
    </source>
</evidence>
<dbReference type="GO" id="GO:0006310">
    <property type="term" value="P:DNA recombination"/>
    <property type="evidence" value="ECO:0007669"/>
    <property type="project" value="UniProtKB-KW"/>
</dbReference>
<keyword evidence="3" id="KW-0547">Nucleotide-binding</keyword>
<evidence type="ECO:0000256" key="11">
    <source>
        <dbReference type="ARBA" id="ARBA00023242"/>
    </source>
</evidence>
<dbReference type="GO" id="GO:0004386">
    <property type="term" value="F:helicase activity"/>
    <property type="evidence" value="ECO:0007669"/>
    <property type="project" value="UniProtKB-KW"/>
</dbReference>
<dbReference type="HOGENOM" id="CLU_1002137_0_0_1"/>
<dbReference type="Proteomes" id="UP000015101">
    <property type="component" value="Unassembled WGS sequence"/>
</dbReference>
<dbReference type="EnsemblMetazoa" id="HelroT181146">
    <property type="protein sequence ID" value="HelroP181146"/>
    <property type="gene ID" value="HelroG181146"/>
</dbReference>
<dbReference type="EMBL" id="AMQM01007485">
    <property type="status" value="NOT_ANNOTATED_CDS"/>
    <property type="molecule type" value="Genomic_DNA"/>
</dbReference>
<organism evidence="14 15">
    <name type="scientific">Helobdella robusta</name>
    <name type="common">Californian leech</name>
    <dbReference type="NCBI Taxonomy" id="6412"/>
    <lineage>
        <taxon>Eukaryota</taxon>
        <taxon>Metazoa</taxon>
        <taxon>Spiralia</taxon>
        <taxon>Lophotrochozoa</taxon>
        <taxon>Annelida</taxon>
        <taxon>Clitellata</taxon>
        <taxon>Hirudinea</taxon>
        <taxon>Rhynchobdellida</taxon>
        <taxon>Glossiphoniidae</taxon>
        <taxon>Helobdella</taxon>
    </lineage>
</organism>
<dbReference type="InterPro" id="IPR005161">
    <property type="entry name" value="Ku_N"/>
</dbReference>
<comment type="subcellular location">
    <subcellularLocation>
        <location evidence="1">Nucleus</location>
    </subcellularLocation>
</comment>
<dbReference type="KEGG" id="hro:HELRODRAFT_181146"/>
<evidence type="ECO:0000313" key="13">
    <source>
        <dbReference type="EMBL" id="ESN93219.1"/>
    </source>
</evidence>
<evidence type="ECO:0000256" key="6">
    <source>
        <dbReference type="ARBA" id="ARBA00022806"/>
    </source>
</evidence>